<name>A0ACB9SVP7_HOLOL</name>
<evidence type="ECO:0000313" key="2">
    <source>
        <dbReference type="Proteomes" id="UP001056778"/>
    </source>
</evidence>
<reference evidence="1" key="1">
    <citation type="submission" date="2022-04" db="EMBL/GenBank/DDBJ databases">
        <title>Chromosome-scale genome assembly of Holotrichia oblita Faldermann.</title>
        <authorList>
            <person name="Rongchong L."/>
        </authorList>
    </citation>
    <scope>NUCLEOTIDE SEQUENCE</scope>
    <source>
        <strain evidence="1">81SQS9</strain>
    </source>
</reference>
<keyword evidence="2" id="KW-1185">Reference proteome</keyword>
<accession>A0ACB9SVP7</accession>
<organism evidence="1 2">
    <name type="scientific">Holotrichia oblita</name>
    <name type="common">Chafer beetle</name>
    <dbReference type="NCBI Taxonomy" id="644536"/>
    <lineage>
        <taxon>Eukaryota</taxon>
        <taxon>Metazoa</taxon>
        <taxon>Ecdysozoa</taxon>
        <taxon>Arthropoda</taxon>
        <taxon>Hexapoda</taxon>
        <taxon>Insecta</taxon>
        <taxon>Pterygota</taxon>
        <taxon>Neoptera</taxon>
        <taxon>Endopterygota</taxon>
        <taxon>Coleoptera</taxon>
        <taxon>Polyphaga</taxon>
        <taxon>Scarabaeiformia</taxon>
        <taxon>Scarabaeidae</taxon>
        <taxon>Melolonthinae</taxon>
        <taxon>Holotrichia</taxon>
    </lineage>
</organism>
<gene>
    <name evidence="1" type="ORF">MML48_7g00009587</name>
</gene>
<dbReference type="EMBL" id="CM043021">
    <property type="protein sequence ID" value="KAI4458602.1"/>
    <property type="molecule type" value="Genomic_DNA"/>
</dbReference>
<protein>
    <submittedName>
        <fullName evidence="1">Wd repeat protein</fullName>
    </submittedName>
</protein>
<evidence type="ECO:0000313" key="1">
    <source>
        <dbReference type="EMBL" id="KAI4458602.1"/>
    </source>
</evidence>
<dbReference type="Proteomes" id="UP001056778">
    <property type="component" value="Chromosome 7"/>
</dbReference>
<comment type="caution">
    <text evidence="1">The sequence shown here is derived from an EMBL/GenBank/DDBJ whole genome shotgun (WGS) entry which is preliminary data.</text>
</comment>
<sequence length="1096" mass="124850">MDFGDLLNDTKIKEKLFNLHSNIDEIEKVINTALNKFDYEKLTPIEKVNYDLFNAYALNILCWMYLRTKGQDPNKTDIKGELVRIKNYMLKLKAVQDKDLRPKVDKPAAQRFIKHGISYSDRDRNSPGKKRKFAEIKFIGNGYFLHVYSLKNNVFQKRIYFTDEHIFGIDIHENKILLYGAKYLKIYRFDLSHLVFVEITSYTCFDWILKAKFLNNGRYIVIVTMHNVVTLLDRNLKVIESKECLERCISYCAQVVNTNWNELIILSGTVFSQVLLWWPAKSTEKLSPVISRLTGHKGVIFSIDYNLKLNIICTTSDDRTAKIWALENESLEKELCKENPEINLRHNLIGHTARVFKCKILNDSIITAGEDGIINVWNTQGRLIKKLDVHQGGPVWTLDCDENANAIVSGGGDSGVFLIKLNSNVLKSQLNTGADKPSKILISSNDNLVYLTEDGLLLLYKRKSETVAGICVHDDLKSYGLLEKSPCGSRIALAGYRGAIHLYKVLPNWLNYMYSCQITPEQRIFSMHWLSCKALLICGLKGVLSLWIIQKTAMFPLRFWELPQSKERWSTAACFCGTNKVLVGDRRGVLYLYTMESSQPVQIIKRAHNYLGISALYCRNGKIVSLGRNSTINEYQLDDKVQRLTQISSNKLPFTWLTGLYPIKSQNTTLLTGFSGINFIVYDHIARRTLLEIECGGGHRSWNVRVAEDKLTFTYIKNKRINVIECDLSDIIGTNVIKGYHLNEINTLKLIKFDTNSTECFFVSGGEDTVIRVCSKRFDDNLSDFKHLNALKSHLSSIRAIAVLKINEDRYYLFTGGGRAQIILWEVLIDKVGSDVLNCSQKYNHYEKAGGKDESETRVMDMTAVTVKGDVFLLAGYSDGIVRVFKIYNDEQGTKLVLINHIPVYKSKCIFKIFLLTIERYFILMTMASDGRITFTNITDIFSNINSPSIPLLTSVKAHQSGINSISSLYNPQIDKLICLTGGDDSAIALNAFNINKNSTNIEIQHLTSFCDESYHGAQVSGVYITENYFLTTSIDQKLLVFKWELLDEFRVQCLQEYRSGVCDIQGMECVLFGDSVKVFLYGRGCEIINCKLVNR</sequence>
<proteinExistence type="predicted"/>